<evidence type="ECO:0000313" key="2">
    <source>
        <dbReference type="EMBL" id="CAA9405704.1"/>
    </source>
</evidence>
<organism evidence="2">
    <name type="scientific">uncultured Nocardioides sp</name>
    <dbReference type="NCBI Taxonomy" id="198441"/>
    <lineage>
        <taxon>Bacteria</taxon>
        <taxon>Bacillati</taxon>
        <taxon>Actinomycetota</taxon>
        <taxon>Actinomycetes</taxon>
        <taxon>Propionibacteriales</taxon>
        <taxon>Nocardioidaceae</taxon>
        <taxon>Nocardioides</taxon>
        <taxon>environmental samples</taxon>
    </lineage>
</organism>
<feature type="compositionally biased region" description="Low complexity" evidence="1">
    <location>
        <begin position="114"/>
        <end position="127"/>
    </location>
</feature>
<gene>
    <name evidence="2" type="ORF">AVDCRST_MAG06-2513</name>
</gene>
<feature type="compositionally biased region" description="Basic residues" evidence="1">
    <location>
        <begin position="52"/>
        <end position="63"/>
    </location>
</feature>
<name>A0A6J4P4M2_9ACTN</name>
<feature type="compositionally biased region" description="Low complexity" evidence="1">
    <location>
        <begin position="76"/>
        <end position="88"/>
    </location>
</feature>
<feature type="non-terminal residue" evidence="2">
    <location>
        <position position="159"/>
    </location>
</feature>
<dbReference type="EMBL" id="CADCUP010000167">
    <property type="protein sequence ID" value="CAA9405704.1"/>
    <property type="molecule type" value="Genomic_DNA"/>
</dbReference>
<accession>A0A6J4P4M2</accession>
<sequence length="159" mass="16642">GRRPRGRPGGRRPQDPARPAHRSGPDPAPAGGEARAEERAGGAGHPAPRPVRGGRARRRRGLRPRVGPAAQHRPWARPACAGARAAAQGHRRRRGPGGARGARRRRRAGDRTRAGAPQAAVGAGARPRQGHPSPGRHAGAQGPLARRGLRRREGGARAV</sequence>
<feature type="compositionally biased region" description="Basic residues" evidence="1">
    <location>
        <begin position="1"/>
        <end position="10"/>
    </location>
</feature>
<feature type="compositionally biased region" description="Basic residues" evidence="1">
    <location>
        <begin position="89"/>
        <end position="108"/>
    </location>
</feature>
<proteinExistence type="predicted"/>
<dbReference type="AlphaFoldDB" id="A0A6J4P4M2"/>
<protein>
    <submittedName>
        <fullName evidence="2">RecX</fullName>
    </submittedName>
</protein>
<reference evidence="2" key="1">
    <citation type="submission" date="2020-02" db="EMBL/GenBank/DDBJ databases">
        <authorList>
            <person name="Meier V. D."/>
        </authorList>
    </citation>
    <scope>NUCLEOTIDE SEQUENCE</scope>
    <source>
        <strain evidence="2">AVDCRST_MAG06</strain>
    </source>
</reference>
<feature type="region of interest" description="Disordered" evidence="1">
    <location>
        <begin position="1"/>
        <end position="159"/>
    </location>
</feature>
<evidence type="ECO:0000256" key="1">
    <source>
        <dbReference type="SAM" id="MobiDB-lite"/>
    </source>
</evidence>
<feature type="non-terminal residue" evidence="2">
    <location>
        <position position="1"/>
    </location>
</feature>